<dbReference type="OrthoDB" id="5835829at2759"/>
<comment type="caution">
    <text evidence="6">The sequence shown here is derived from an EMBL/GenBank/DDBJ whole genome shotgun (WGS) entry which is preliminary data.</text>
</comment>
<evidence type="ECO:0000259" key="5">
    <source>
        <dbReference type="Pfam" id="PF26168"/>
    </source>
</evidence>
<keyword evidence="2 3" id="KW-0808">Transferase</keyword>
<dbReference type="InterPro" id="IPR058980">
    <property type="entry name" value="Glyco_transf_N"/>
</dbReference>
<dbReference type="InterPro" id="IPR002213">
    <property type="entry name" value="UDP_glucos_trans"/>
</dbReference>
<proteinExistence type="inferred from homology"/>
<dbReference type="PANTHER" id="PTHR11926">
    <property type="entry name" value="GLUCOSYL/GLUCURONOSYL TRANSFERASES"/>
    <property type="match status" value="1"/>
</dbReference>
<comment type="similarity">
    <text evidence="1 3">Belongs to the UDP-glycosyltransferase family.</text>
</comment>
<dbReference type="GO" id="GO:0080043">
    <property type="term" value="F:quercetin 3-O-glucosyltransferase activity"/>
    <property type="evidence" value="ECO:0007669"/>
    <property type="project" value="TreeGrafter"/>
</dbReference>
<dbReference type="Pfam" id="PF26168">
    <property type="entry name" value="Glyco_transf_N"/>
    <property type="match status" value="1"/>
</dbReference>
<accession>A0A833RDR5</accession>
<evidence type="ECO:0000256" key="1">
    <source>
        <dbReference type="ARBA" id="ARBA00009995"/>
    </source>
</evidence>
<organism evidence="6 7">
    <name type="scientific">Carex littledalei</name>
    <dbReference type="NCBI Taxonomy" id="544730"/>
    <lineage>
        <taxon>Eukaryota</taxon>
        <taxon>Viridiplantae</taxon>
        <taxon>Streptophyta</taxon>
        <taxon>Embryophyta</taxon>
        <taxon>Tracheophyta</taxon>
        <taxon>Spermatophyta</taxon>
        <taxon>Magnoliopsida</taxon>
        <taxon>Liliopsida</taxon>
        <taxon>Poales</taxon>
        <taxon>Cyperaceae</taxon>
        <taxon>Cyperoideae</taxon>
        <taxon>Cariceae</taxon>
        <taxon>Carex</taxon>
        <taxon>Carex subgen. Euthyceras</taxon>
    </lineage>
</organism>
<dbReference type="GO" id="GO:0080044">
    <property type="term" value="F:quercetin 7-O-glucosyltransferase activity"/>
    <property type="evidence" value="ECO:0007669"/>
    <property type="project" value="TreeGrafter"/>
</dbReference>
<dbReference type="InterPro" id="IPR035595">
    <property type="entry name" value="UDP_glycos_trans_CS"/>
</dbReference>
<sequence>MERADFPSLVVKDGPYPTLTAVNLNQFNGTKDDWVLFNSFDELETEAMTVLKDYFHARAIGPCVSFLPMADGHGNTYGMSLLKPEDDMCMKWLNAKPANSVVYVSFGSAASLSNKQMEELAEGLRSSGKYFLWVVRAAEQKTLPKGFVENPGEKGLVVTWSPQLKVLANEAIGCFLTHCGWNSTLEAICFGVPMLAIPQWTDQPTNAKLIQEMWGTGVRANTGEEGFVRRDEITRCVEEVMDGEKGCQIRENAAKWKELAKVAVSDGGSSDNALNEFVAYVNEMAEKQKLFLHSAMAAHVLVLPFPTQGHINPMLQFAKDLASKGLRVTIVTTSYIKNSIKSQTSTNVSIASISDGYDEGGPNSAPNFQTLIQSLEVVGSRTLAELIKKENQSMNPFTCMVFDTLMAWGDKVAQSVGLPRIAFSTQSCAITSIYYHINKGSLDVPKSGATVDMFGLPPMERSDFPSIALKDRSYPAVIEFALNQLNFDKKGLVLLNSFDELEMKEKAWPRLTLQLDSNEIVVADTSGWPAGEIQLNVVIHCKSG</sequence>
<dbReference type="Gene3D" id="3.40.50.2000">
    <property type="entry name" value="Glycogen Phosphorylase B"/>
    <property type="match status" value="3"/>
</dbReference>
<evidence type="ECO:0000256" key="4">
    <source>
        <dbReference type="RuleBase" id="RU362057"/>
    </source>
</evidence>
<dbReference type="EC" id="2.4.1.-" evidence="4"/>
<dbReference type="FunFam" id="3.40.50.2000:FF:000019">
    <property type="entry name" value="Glycosyltransferase"/>
    <property type="match status" value="1"/>
</dbReference>
<dbReference type="Pfam" id="PF00201">
    <property type="entry name" value="UDPGT"/>
    <property type="match status" value="1"/>
</dbReference>
<dbReference type="PANTHER" id="PTHR11926:SF1553">
    <property type="entry name" value="GLYCOSYLTRANSFERASE"/>
    <property type="match status" value="1"/>
</dbReference>
<evidence type="ECO:0000313" key="6">
    <source>
        <dbReference type="EMBL" id="KAF3333068.1"/>
    </source>
</evidence>
<reference evidence="6" key="1">
    <citation type="submission" date="2020-01" db="EMBL/GenBank/DDBJ databases">
        <title>Genome sequence of Kobresia littledalei, the first chromosome-level genome in the family Cyperaceae.</title>
        <authorList>
            <person name="Qu G."/>
        </authorList>
    </citation>
    <scope>NUCLEOTIDE SEQUENCE</scope>
    <source>
        <strain evidence="6">C.B.Clarke</strain>
        <tissue evidence="6">Leaf</tissue>
    </source>
</reference>
<name>A0A833RDR5_9POAL</name>
<gene>
    <name evidence="6" type="ORF">FCM35_KLT02645</name>
</gene>
<evidence type="ECO:0000256" key="3">
    <source>
        <dbReference type="RuleBase" id="RU003718"/>
    </source>
</evidence>
<protein>
    <recommendedName>
        <fullName evidence="4">Glycosyltransferase</fullName>
        <ecNumber evidence="4">2.4.1.-</ecNumber>
    </recommendedName>
</protein>
<keyword evidence="3" id="KW-0328">Glycosyltransferase</keyword>
<evidence type="ECO:0000313" key="7">
    <source>
        <dbReference type="Proteomes" id="UP000623129"/>
    </source>
</evidence>
<dbReference type="SUPFAM" id="SSF53756">
    <property type="entry name" value="UDP-Glycosyltransferase/glycogen phosphorylase"/>
    <property type="match status" value="2"/>
</dbReference>
<dbReference type="CDD" id="cd03784">
    <property type="entry name" value="GT1_Gtf-like"/>
    <property type="match status" value="2"/>
</dbReference>
<dbReference type="AlphaFoldDB" id="A0A833RDR5"/>
<dbReference type="PROSITE" id="PS00375">
    <property type="entry name" value="UDPGT"/>
    <property type="match status" value="1"/>
</dbReference>
<evidence type="ECO:0000256" key="2">
    <source>
        <dbReference type="ARBA" id="ARBA00022679"/>
    </source>
</evidence>
<dbReference type="EMBL" id="SWLB01000011">
    <property type="protein sequence ID" value="KAF3333068.1"/>
    <property type="molecule type" value="Genomic_DNA"/>
</dbReference>
<dbReference type="Proteomes" id="UP000623129">
    <property type="component" value="Unassembled WGS sequence"/>
</dbReference>
<feature type="domain" description="Glycosyltransferase N-terminal" evidence="5">
    <location>
        <begin position="300"/>
        <end position="341"/>
    </location>
</feature>
<keyword evidence="7" id="KW-1185">Reference proteome</keyword>